<dbReference type="AlphaFoldDB" id="A0A8J2P4W0"/>
<comment type="caution">
    <text evidence="2">The sequence shown here is derived from an EMBL/GenBank/DDBJ whole genome shotgun (WGS) entry which is preliminary data.</text>
</comment>
<keyword evidence="3" id="KW-1185">Reference proteome</keyword>
<gene>
    <name evidence="2" type="ORF">AFUS01_LOCUS13498</name>
</gene>
<dbReference type="InterPro" id="IPR008580">
    <property type="entry name" value="PPPDE_dom"/>
</dbReference>
<dbReference type="PROSITE" id="PS51858">
    <property type="entry name" value="PPPDE"/>
    <property type="match status" value="1"/>
</dbReference>
<sequence length="568" mass="63201">MLNGQGRDSLGIFSMRRSRNDLSPRKEIITCSEFFLGLILVFGKGLITSSRRFIHVRTSSVHAVLLIPLIFVGDTQGYTMTSADELPVDLYVYDLSRGLARTMSLALLGQQIDGIWHTAIVYNGREYFFGREGILDCPPGGTILGQPTQILHLGVTEIPKGVVDQHIQELGSTTFRGDTYDLFYHNCNNFSHELAQFLTGNGVPLFILSLPHEVASTPLGAIIRQFAQSSLLVRQQRSYEPNPLEILIRERVLHAGGIRMGDNVGSDSDEGAPVPVIRKRDVVAEVEEEERKEREEKKKNREPPIVFRELGHTAEELLDELEKSLGDDGSWVLSEDFLNLIGRILLSGEDGIGDNSRTYLMKVLSWLAVTKDDVILVLHQDRKDHVIMRYASNIDQLSPACQEAVAILICNLFENLSTSEWLLYISEWDMEGRGQTSNIRVTTKVGVHALLSKDFKDVGSALVYNMLAKERLGQTSLVRSILPAKSKSKVFDDVAVEMALALLQFLSEKPAETLTWRGLKSLLRCCQLARAEVPSLVKMVGPSPSELKGISARCDELVQLIEAILSTA</sequence>
<evidence type="ECO:0000259" key="1">
    <source>
        <dbReference type="PROSITE" id="PS51858"/>
    </source>
</evidence>
<accession>A0A8J2P4W0</accession>
<feature type="domain" description="PPPDE" evidence="1">
    <location>
        <begin position="86"/>
        <end position="228"/>
    </location>
</feature>
<dbReference type="GO" id="GO:0008233">
    <property type="term" value="F:peptidase activity"/>
    <property type="evidence" value="ECO:0007669"/>
    <property type="project" value="InterPro"/>
</dbReference>
<dbReference type="PANTHER" id="PTHR12378">
    <property type="entry name" value="DESUMOYLATING ISOPEPTIDASE"/>
    <property type="match status" value="1"/>
</dbReference>
<name>A0A8J2P4W0_9HEXA</name>
<evidence type="ECO:0000313" key="3">
    <source>
        <dbReference type="Proteomes" id="UP000708208"/>
    </source>
</evidence>
<dbReference type="OrthoDB" id="21221at2759"/>
<dbReference type="SMART" id="SM01179">
    <property type="entry name" value="DUF862"/>
    <property type="match status" value="1"/>
</dbReference>
<proteinExistence type="predicted"/>
<organism evidence="2 3">
    <name type="scientific">Allacma fusca</name>
    <dbReference type="NCBI Taxonomy" id="39272"/>
    <lineage>
        <taxon>Eukaryota</taxon>
        <taxon>Metazoa</taxon>
        <taxon>Ecdysozoa</taxon>
        <taxon>Arthropoda</taxon>
        <taxon>Hexapoda</taxon>
        <taxon>Collembola</taxon>
        <taxon>Symphypleona</taxon>
        <taxon>Sminthuridae</taxon>
        <taxon>Allacma</taxon>
    </lineage>
</organism>
<dbReference type="Pfam" id="PF05903">
    <property type="entry name" value="Peptidase_C97"/>
    <property type="match status" value="1"/>
</dbReference>
<dbReference type="GO" id="GO:0070646">
    <property type="term" value="P:protein modification by small protein removal"/>
    <property type="evidence" value="ECO:0007669"/>
    <property type="project" value="TreeGrafter"/>
</dbReference>
<protein>
    <recommendedName>
        <fullName evidence="1">PPPDE domain-containing protein</fullName>
    </recommendedName>
</protein>
<reference evidence="2" key="1">
    <citation type="submission" date="2021-06" db="EMBL/GenBank/DDBJ databases">
        <authorList>
            <person name="Hodson N. C."/>
            <person name="Mongue J. A."/>
            <person name="Jaron S. K."/>
        </authorList>
    </citation>
    <scope>NUCLEOTIDE SEQUENCE</scope>
</reference>
<dbReference type="PANTHER" id="PTHR12378:SF7">
    <property type="entry name" value="DESUMOYLATING ISOPEPTIDASE 1"/>
    <property type="match status" value="1"/>
</dbReference>
<dbReference type="EMBL" id="CAJVCH010109992">
    <property type="protein sequence ID" value="CAG7724475.1"/>
    <property type="molecule type" value="Genomic_DNA"/>
</dbReference>
<evidence type="ECO:0000313" key="2">
    <source>
        <dbReference type="EMBL" id="CAG7724475.1"/>
    </source>
</evidence>
<dbReference type="Proteomes" id="UP000708208">
    <property type="component" value="Unassembled WGS sequence"/>
</dbReference>